<evidence type="ECO:0000256" key="2">
    <source>
        <dbReference type="SAM" id="SignalP"/>
    </source>
</evidence>
<dbReference type="AlphaFoldDB" id="A0A857J2X8"/>
<feature type="chain" id="PRO_5032905256" evidence="2">
    <location>
        <begin position="25"/>
        <end position="273"/>
    </location>
</feature>
<evidence type="ECO:0000256" key="1">
    <source>
        <dbReference type="SAM" id="MobiDB-lite"/>
    </source>
</evidence>
<reference evidence="3 4" key="1">
    <citation type="submission" date="2020-01" db="EMBL/GenBank/DDBJ databases">
        <title>Genome sequencing of strain KACC 21265.</title>
        <authorList>
            <person name="Heo J."/>
            <person name="Kim S.-J."/>
            <person name="Kim J.-S."/>
            <person name="Hong S.-B."/>
            <person name="Kwon S.-W."/>
        </authorList>
    </citation>
    <scope>NUCLEOTIDE SEQUENCE [LARGE SCALE GENOMIC DNA]</scope>
    <source>
        <strain evidence="3 4">KACC 21265</strain>
    </source>
</reference>
<name>A0A857J2X8_9BURK</name>
<feature type="signal peptide" evidence="2">
    <location>
        <begin position="1"/>
        <end position="24"/>
    </location>
</feature>
<sequence>MPLPVHALPRLALALIPLVLGACATDRSGRDGGDPVAAAAPASAEERSWSRSLGDVAGQMRQVPRWEHYPLPGKQETRYDYVRDDGRVAVRATSESSASMLRTHMEVAPELLGNMQFSWKVSSLIATADLGVRETDDAPARVVLAFDGDRSRFTVRESAMAELARAVTGEEMPYATLMYVWCNHRPPGAVIVHPRSARVRSIVVESGPGRLGQWTAYQRDVRADFERAFGEAPGKLTGVALMTDSDNTRTQARAWYGPLRFDSTVAQTSSAAP</sequence>
<dbReference type="EMBL" id="CP047650">
    <property type="protein sequence ID" value="QHI98290.1"/>
    <property type="molecule type" value="Genomic_DNA"/>
</dbReference>
<protein>
    <submittedName>
        <fullName evidence="3">DUF3047 domain-containing protein</fullName>
    </submittedName>
</protein>
<dbReference type="RefSeq" id="WP_160551807.1">
    <property type="nucleotide sequence ID" value="NZ_CP047650.1"/>
</dbReference>
<dbReference type="Pfam" id="PF11249">
    <property type="entry name" value="DUF3047"/>
    <property type="match status" value="1"/>
</dbReference>
<evidence type="ECO:0000313" key="3">
    <source>
        <dbReference type="EMBL" id="QHI98290.1"/>
    </source>
</evidence>
<feature type="region of interest" description="Disordered" evidence="1">
    <location>
        <begin position="28"/>
        <end position="51"/>
    </location>
</feature>
<keyword evidence="4" id="KW-1185">Reference proteome</keyword>
<dbReference type="InterPro" id="IPR021409">
    <property type="entry name" value="DUF3047"/>
</dbReference>
<keyword evidence="2" id="KW-0732">Signal</keyword>
<proteinExistence type="predicted"/>
<organism evidence="3 4">
    <name type="scientific">Xylophilus rhododendri</name>
    <dbReference type="NCBI Taxonomy" id="2697032"/>
    <lineage>
        <taxon>Bacteria</taxon>
        <taxon>Pseudomonadati</taxon>
        <taxon>Pseudomonadota</taxon>
        <taxon>Betaproteobacteria</taxon>
        <taxon>Burkholderiales</taxon>
        <taxon>Xylophilus</taxon>
    </lineage>
</organism>
<evidence type="ECO:0000313" key="4">
    <source>
        <dbReference type="Proteomes" id="UP000464787"/>
    </source>
</evidence>
<gene>
    <name evidence="3" type="ORF">GT347_09955</name>
</gene>
<accession>A0A857J2X8</accession>
<dbReference type="Proteomes" id="UP000464787">
    <property type="component" value="Chromosome"/>
</dbReference>
<dbReference type="KEGG" id="xyk:GT347_09955"/>